<name>A0A2W5SXL3_9BACT</name>
<evidence type="ECO:0000256" key="5">
    <source>
        <dbReference type="ARBA" id="ARBA00022692"/>
    </source>
</evidence>
<keyword evidence="4" id="KW-1003">Cell membrane</keyword>
<keyword evidence="5 9" id="KW-0812">Transmembrane</keyword>
<feature type="transmembrane region" description="Helical" evidence="9">
    <location>
        <begin position="244"/>
        <end position="266"/>
    </location>
</feature>
<evidence type="ECO:0008006" key="12">
    <source>
        <dbReference type="Google" id="ProtNLM"/>
    </source>
</evidence>
<evidence type="ECO:0000256" key="3">
    <source>
        <dbReference type="ARBA" id="ARBA00022448"/>
    </source>
</evidence>
<evidence type="ECO:0000256" key="6">
    <source>
        <dbReference type="ARBA" id="ARBA00022989"/>
    </source>
</evidence>
<dbReference type="GO" id="GO:0055085">
    <property type="term" value="P:transmembrane transport"/>
    <property type="evidence" value="ECO:0007669"/>
    <property type="project" value="TreeGrafter"/>
</dbReference>
<evidence type="ECO:0000256" key="7">
    <source>
        <dbReference type="ARBA" id="ARBA00023136"/>
    </source>
</evidence>
<feature type="transmembrane region" description="Helical" evidence="9">
    <location>
        <begin position="344"/>
        <end position="370"/>
    </location>
</feature>
<dbReference type="PANTHER" id="PTHR21716">
    <property type="entry name" value="TRANSMEMBRANE PROTEIN"/>
    <property type="match status" value="1"/>
</dbReference>
<feature type="transmembrane region" description="Helical" evidence="9">
    <location>
        <begin position="310"/>
        <end position="332"/>
    </location>
</feature>
<evidence type="ECO:0000256" key="4">
    <source>
        <dbReference type="ARBA" id="ARBA00022475"/>
    </source>
</evidence>
<feature type="transmembrane region" description="Helical" evidence="9">
    <location>
        <begin position="195"/>
        <end position="214"/>
    </location>
</feature>
<sequence length="387" mass="41227">MNSRTSCVRAPNSSPKRSRSDDAPVFPAGTLIPPRVELPLAEKVVRAVVVIAVGAIALGVAYFLRLLVLPLVLGFLLTYVIGPLADRLENRGMTRSRAVMICFGGLVAIVGVMLVALLPGLEAWLQEEGPRDGEQSNFELQLEARISQWQASLGRSYPKVDWASWFGKLHEVLEHQRKALVEGLPQMALELASRAGSLVLGLVIAFFVLLDGAVMKKTLVALMPNRHFENSLLMLHRIDRQISSYLIGTALENLLVTIIVAIPLVALGMPNALLFAVIFGVCNVIPFAGPFIGAAAGLLFSLLDPNAPSLGALAAVYVVVHFIDAGMISPWVMGKSLDMHPLTVIVGLAIGGTVGGILGMLAIIPIIAVAKAIVTTLVEGFRNASTA</sequence>
<gene>
    <name evidence="10" type="ORF">DI536_26750</name>
</gene>
<comment type="caution">
    <text evidence="10">The sequence shown here is derived from an EMBL/GenBank/DDBJ whole genome shotgun (WGS) entry which is preliminary data.</text>
</comment>
<dbReference type="Proteomes" id="UP000249061">
    <property type="component" value="Unassembled WGS sequence"/>
</dbReference>
<protein>
    <recommendedName>
        <fullName evidence="12">AI-2E family transporter</fullName>
    </recommendedName>
</protein>
<dbReference type="EMBL" id="QFQP01000029">
    <property type="protein sequence ID" value="PZR07710.1"/>
    <property type="molecule type" value="Genomic_DNA"/>
</dbReference>
<keyword evidence="3" id="KW-0813">Transport</keyword>
<dbReference type="AlphaFoldDB" id="A0A2W5SXL3"/>
<accession>A0A2W5SXL3</accession>
<evidence type="ECO:0000256" key="1">
    <source>
        <dbReference type="ARBA" id="ARBA00004651"/>
    </source>
</evidence>
<feature type="transmembrane region" description="Helical" evidence="9">
    <location>
        <begin position="44"/>
        <end position="62"/>
    </location>
</feature>
<evidence type="ECO:0000313" key="11">
    <source>
        <dbReference type="Proteomes" id="UP000249061"/>
    </source>
</evidence>
<feature type="transmembrane region" description="Helical" evidence="9">
    <location>
        <begin position="68"/>
        <end position="86"/>
    </location>
</feature>
<dbReference type="InterPro" id="IPR002549">
    <property type="entry name" value="AI-2E-like"/>
</dbReference>
<keyword evidence="7 9" id="KW-0472">Membrane</keyword>
<reference evidence="10 11" key="1">
    <citation type="submission" date="2017-08" db="EMBL/GenBank/DDBJ databases">
        <title>Infants hospitalized years apart are colonized by the same room-sourced microbial strains.</title>
        <authorList>
            <person name="Brooks B."/>
            <person name="Olm M.R."/>
            <person name="Firek B.A."/>
            <person name="Baker R."/>
            <person name="Thomas B.C."/>
            <person name="Morowitz M.J."/>
            <person name="Banfield J.F."/>
        </authorList>
    </citation>
    <scope>NUCLEOTIDE SEQUENCE [LARGE SCALE GENOMIC DNA]</scope>
    <source>
        <strain evidence="10">S2_003_000_R2_14</strain>
    </source>
</reference>
<evidence type="ECO:0000256" key="9">
    <source>
        <dbReference type="SAM" id="Phobius"/>
    </source>
</evidence>
<evidence type="ECO:0000256" key="2">
    <source>
        <dbReference type="ARBA" id="ARBA00009773"/>
    </source>
</evidence>
<comment type="similarity">
    <text evidence="2">Belongs to the autoinducer-2 exporter (AI-2E) (TC 2.A.86) family.</text>
</comment>
<evidence type="ECO:0000313" key="10">
    <source>
        <dbReference type="EMBL" id="PZR07710.1"/>
    </source>
</evidence>
<dbReference type="PANTHER" id="PTHR21716:SF53">
    <property type="entry name" value="PERMEASE PERM-RELATED"/>
    <property type="match status" value="1"/>
</dbReference>
<feature type="transmembrane region" description="Helical" evidence="9">
    <location>
        <begin position="98"/>
        <end position="118"/>
    </location>
</feature>
<organism evidence="10 11">
    <name type="scientific">Archangium gephyra</name>
    <dbReference type="NCBI Taxonomy" id="48"/>
    <lineage>
        <taxon>Bacteria</taxon>
        <taxon>Pseudomonadati</taxon>
        <taxon>Myxococcota</taxon>
        <taxon>Myxococcia</taxon>
        <taxon>Myxococcales</taxon>
        <taxon>Cystobacterineae</taxon>
        <taxon>Archangiaceae</taxon>
        <taxon>Archangium</taxon>
    </lineage>
</organism>
<comment type="subcellular location">
    <subcellularLocation>
        <location evidence="1">Cell membrane</location>
        <topology evidence="1">Multi-pass membrane protein</topology>
    </subcellularLocation>
</comment>
<dbReference type="GO" id="GO:0005886">
    <property type="term" value="C:plasma membrane"/>
    <property type="evidence" value="ECO:0007669"/>
    <property type="project" value="UniProtKB-SubCell"/>
</dbReference>
<proteinExistence type="inferred from homology"/>
<dbReference type="Pfam" id="PF01594">
    <property type="entry name" value="AI-2E_transport"/>
    <property type="match status" value="1"/>
</dbReference>
<feature type="region of interest" description="Disordered" evidence="8">
    <location>
        <begin position="1"/>
        <end position="22"/>
    </location>
</feature>
<feature type="transmembrane region" description="Helical" evidence="9">
    <location>
        <begin position="272"/>
        <end position="303"/>
    </location>
</feature>
<feature type="compositionally biased region" description="Polar residues" evidence="8">
    <location>
        <begin position="1"/>
        <end position="15"/>
    </location>
</feature>
<keyword evidence="6 9" id="KW-1133">Transmembrane helix</keyword>
<evidence type="ECO:0000256" key="8">
    <source>
        <dbReference type="SAM" id="MobiDB-lite"/>
    </source>
</evidence>